<feature type="region of interest" description="Disordered" evidence="1">
    <location>
        <begin position="316"/>
        <end position="340"/>
    </location>
</feature>
<name>A0A232EJ32_9HYME</name>
<evidence type="ECO:0000313" key="3">
    <source>
        <dbReference type="Proteomes" id="UP000215335"/>
    </source>
</evidence>
<reference evidence="2 3" key="1">
    <citation type="journal article" date="2017" name="Curr. Biol.">
        <title>The Evolution of Venom by Co-option of Single-Copy Genes.</title>
        <authorList>
            <person name="Martinson E.O."/>
            <person name="Mrinalini"/>
            <person name="Kelkar Y.D."/>
            <person name="Chang C.H."/>
            <person name="Werren J.H."/>
        </authorList>
    </citation>
    <scope>NUCLEOTIDE SEQUENCE [LARGE SCALE GENOMIC DNA]</scope>
    <source>
        <strain evidence="2 3">Alberta</strain>
        <tissue evidence="2">Whole body</tissue>
    </source>
</reference>
<evidence type="ECO:0000256" key="1">
    <source>
        <dbReference type="SAM" id="MobiDB-lite"/>
    </source>
</evidence>
<proteinExistence type="predicted"/>
<organism evidence="2 3">
    <name type="scientific">Trichomalopsis sarcophagae</name>
    <dbReference type="NCBI Taxonomy" id="543379"/>
    <lineage>
        <taxon>Eukaryota</taxon>
        <taxon>Metazoa</taxon>
        <taxon>Ecdysozoa</taxon>
        <taxon>Arthropoda</taxon>
        <taxon>Hexapoda</taxon>
        <taxon>Insecta</taxon>
        <taxon>Pterygota</taxon>
        <taxon>Neoptera</taxon>
        <taxon>Endopterygota</taxon>
        <taxon>Hymenoptera</taxon>
        <taxon>Apocrita</taxon>
        <taxon>Proctotrupomorpha</taxon>
        <taxon>Chalcidoidea</taxon>
        <taxon>Pteromalidae</taxon>
        <taxon>Pteromalinae</taxon>
        <taxon>Trichomalopsis</taxon>
    </lineage>
</organism>
<feature type="compositionally biased region" description="Polar residues" evidence="1">
    <location>
        <begin position="316"/>
        <end position="328"/>
    </location>
</feature>
<evidence type="ECO:0000313" key="2">
    <source>
        <dbReference type="EMBL" id="OXU18363.1"/>
    </source>
</evidence>
<comment type="caution">
    <text evidence="2">The sequence shown here is derived from an EMBL/GenBank/DDBJ whole genome shotgun (WGS) entry which is preliminary data.</text>
</comment>
<protein>
    <recommendedName>
        <fullName evidence="4">HTH CENPB-type domain-containing protein</fullName>
    </recommendedName>
</protein>
<keyword evidence="3" id="KW-1185">Reference proteome</keyword>
<sequence>MGPQPYLTFEGEEKIVYWINNLRKCGFPKIVEAGKLKTPFNNNKPDLSKRKAESISKGRAIITEEIIRNWFRGLKSFLQENNALEILEDLSRIFNGDETGIQICQDQENDINKVEQIIKSIAPQLLSRGIDTDVIVEEPRKIQSSQANGQSDLITETESNPQGIQVQSNVDEISLNANNIEHSSQEYQNQSRSDDPQPDIRGTEERILEVSEHERINAALNTVDMEFVKDELDLSFFNEDNLQELVFKNNEMFNDNELELVLDDGTVQMVPIIDLTKLSAANTVVHNINSDYNLSTCIGLGTDKDKNSEQSSISTYLANASNASSKTNTRTDNKKGRLES</sequence>
<dbReference type="OrthoDB" id="7697906at2759"/>
<dbReference type="Proteomes" id="UP000215335">
    <property type="component" value="Unassembled WGS sequence"/>
</dbReference>
<evidence type="ECO:0008006" key="4">
    <source>
        <dbReference type="Google" id="ProtNLM"/>
    </source>
</evidence>
<dbReference type="EMBL" id="NNAY01004100">
    <property type="protein sequence ID" value="OXU18363.1"/>
    <property type="molecule type" value="Genomic_DNA"/>
</dbReference>
<accession>A0A232EJ32</accession>
<gene>
    <name evidence="2" type="ORF">TSAR_016839</name>
</gene>
<dbReference type="AlphaFoldDB" id="A0A232EJ32"/>
<feature type="compositionally biased region" description="Basic and acidic residues" evidence="1">
    <location>
        <begin position="329"/>
        <end position="340"/>
    </location>
</feature>